<accession>A0A7Z0DBM8</accession>
<comment type="caution">
    <text evidence="3">The sequence shown here is derived from an EMBL/GenBank/DDBJ whole genome shotgun (WGS) entry which is preliminary data.</text>
</comment>
<dbReference type="CDD" id="cd01097">
    <property type="entry name" value="Tetrahydromethanopterin_reductase"/>
    <property type="match status" value="1"/>
</dbReference>
<dbReference type="PANTHER" id="PTHR43244">
    <property type="match status" value="1"/>
</dbReference>
<protein>
    <submittedName>
        <fullName evidence="3">F420-dependent oxidoreductase-like protein</fullName>
    </submittedName>
</protein>
<keyword evidence="4" id="KW-1185">Reference proteome</keyword>
<name>A0A7Z0DBM8_9ACTN</name>
<evidence type="ECO:0000313" key="4">
    <source>
        <dbReference type="Proteomes" id="UP000527616"/>
    </source>
</evidence>
<dbReference type="EMBL" id="JACBZS010000001">
    <property type="protein sequence ID" value="NYI72376.1"/>
    <property type="molecule type" value="Genomic_DNA"/>
</dbReference>
<dbReference type="SUPFAM" id="SSF51679">
    <property type="entry name" value="Bacterial luciferase-like"/>
    <property type="match status" value="1"/>
</dbReference>
<organism evidence="3 4">
    <name type="scientific">Naumannella cuiyingiana</name>
    <dbReference type="NCBI Taxonomy" id="1347891"/>
    <lineage>
        <taxon>Bacteria</taxon>
        <taxon>Bacillati</taxon>
        <taxon>Actinomycetota</taxon>
        <taxon>Actinomycetes</taxon>
        <taxon>Propionibacteriales</taxon>
        <taxon>Propionibacteriaceae</taxon>
        <taxon>Naumannella</taxon>
    </lineage>
</organism>
<evidence type="ECO:0000256" key="1">
    <source>
        <dbReference type="ARBA" id="ARBA00023002"/>
    </source>
</evidence>
<dbReference type="InterPro" id="IPR036661">
    <property type="entry name" value="Luciferase-like_sf"/>
</dbReference>
<sequence length="346" mass="36249">MKLSLNIGYMTGRDRPEDALRLTRHAEMLGFDTVWAAEAYGVDCVSFLAWLAGQTSKINVGSAVMQIPGRTPAMTAMTATGMDAVSGGRFRLGLGVSGPQVAEGWHGRPFAKPLARSREYVGIVRAALSGEVVSSDGEHYPLPLPGGAGKPLKIMARPVADRVPIYLAAVGPKNVELAGEIADGLQAIFYAADASEGLNAAIDAGLARSGRTRDQFDVMASVPLAAGDDVAAAADSLRPHVALYVGGMGSRKQNFYNAHAVRMGYADAAARIQDLYLSGNQREAAREVPQELVERVALVGDVGRLTTSLRALADSGLTNCAVSPAGTGVDAKIAQLDALAEAYRNL</sequence>
<proteinExistence type="predicted"/>
<dbReference type="Gene3D" id="3.20.20.30">
    <property type="entry name" value="Luciferase-like domain"/>
    <property type="match status" value="1"/>
</dbReference>
<dbReference type="PANTHER" id="PTHR43244:SF1">
    <property type="entry name" value="5,10-METHYLENETETRAHYDROMETHANOPTERIN REDUCTASE"/>
    <property type="match status" value="1"/>
</dbReference>
<dbReference type="RefSeq" id="WP_179446050.1">
    <property type="nucleotide sequence ID" value="NZ_JACBZS010000001.1"/>
</dbReference>
<feature type="domain" description="Luciferase-like" evidence="2">
    <location>
        <begin position="10"/>
        <end position="318"/>
    </location>
</feature>
<dbReference type="Pfam" id="PF00296">
    <property type="entry name" value="Bac_luciferase"/>
    <property type="match status" value="1"/>
</dbReference>
<dbReference type="InterPro" id="IPR019951">
    <property type="entry name" value="F420_OxRdatse_Rv3520c_pred"/>
</dbReference>
<dbReference type="AlphaFoldDB" id="A0A7Z0DBM8"/>
<dbReference type="InterPro" id="IPR050564">
    <property type="entry name" value="F420-G6PD/mer"/>
</dbReference>
<keyword evidence="1" id="KW-0560">Oxidoreductase</keyword>
<gene>
    <name evidence="3" type="ORF">GGQ54_002936</name>
</gene>
<dbReference type="InterPro" id="IPR011251">
    <property type="entry name" value="Luciferase-like_dom"/>
</dbReference>
<dbReference type="GO" id="GO:0016705">
    <property type="term" value="F:oxidoreductase activity, acting on paired donors, with incorporation or reduction of molecular oxygen"/>
    <property type="evidence" value="ECO:0007669"/>
    <property type="project" value="InterPro"/>
</dbReference>
<dbReference type="Proteomes" id="UP000527616">
    <property type="component" value="Unassembled WGS sequence"/>
</dbReference>
<dbReference type="NCBIfam" id="TIGR03559">
    <property type="entry name" value="F420_Rv3520c"/>
    <property type="match status" value="1"/>
</dbReference>
<evidence type="ECO:0000259" key="2">
    <source>
        <dbReference type="Pfam" id="PF00296"/>
    </source>
</evidence>
<reference evidence="3 4" key="1">
    <citation type="submission" date="2020-07" db="EMBL/GenBank/DDBJ databases">
        <title>Sequencing the genomes of 1000 actinobacteria strains.</title>
        <authorList>
            <person name="Klenk H.-P."/>
        </authorList>
    </citation>
    <scope>NUCLEOTIDE SEQUENCE [LARGE SCALE GENOMIC DNA]</scope>
    <source>
        <strain evidence="3 4">DSM 103164</strain>
    </source>
</reference>
<evidence type="ECO:0000313" key="3">
    <source>
        <dbReference type="EMBL" id="NYI72376.1"/>
    </source>
</evidence>